<dbReference type="EMBL" id="KL596628">
    <property type="protein sequence ID" value="KER33073.1"/>
    <property type="molecule type" value="Genomic_DNA"/>
</dbReference>
<dbReference type="GeneID" id="20315159"/>
<dbReference type="RefSeq" id="XP_009163150.1">
    <property type="nucleotide sequence ID" value="XM_009164886.1"/>
</dbReference>
<keyword evidence="2" id="KW-1185">Reference proteome</keyword>
<reference evidence="1 2" key="1">
    <citation type="submission" date="2013-11" db="EMBL/GenBank/DDBJ databases">
        <title>Opisthorchis viverrini - life in the bile duct.</title>
        <authorList>
            <person name="Young N.D."/>
            <person name="Nagarajan N."/>
            <person name="Lin S.J."/>
            <person name="Korhonen P.K."/>
            <person name="Jex A.R."/>
            <person name="Hall R.S."/>
            <person name="Safavi-Hemami H."/>
            <person name="Kaewkong W."/>
            <person name="Bertrand D."/>
            <person name="Gao S."/>
            <person name="Seet Q."/>
            <person name="Wongkham S."/>
            <person name="Teh B.T."/>
            <person name="Wongkham C."/>
            <person name="Intapan P.M."/>
            <person name="Maleewong W."/>
            <person name="Yang X."/>
            <person name="Hu M."/>
            <person name="Wang Z."/>
            <person name="Hofmann A."/>
            <person name="Sternberg P.W."/>
            <person name="Tan P."/>
            <person name="Wang J."/>
            <person name="Gasser R.B."/>
        </authorList>
    </citation>
    <scope>NUCLEOTIDE SEQUENCE [LARGE SCALE GENOMIC DNA]</scope>
</reference>
<evidence type="ECO:0000313" key="2">
    <source>
        <dbReference type="Proteomes" id="UP000054324"/>
    </source>
</evidence>
<dbReference type="Proteomes" id="UP000054324">
    <property type="component" value="Unassembled WGS sequence"/>
</dbReference>
<sequence>MWRQPNARGGQMYESRWRTKTNIQQDAENQEAQGKVRFYNNETWSYADSACELRMTPVTSKGNAPE</sequence>
<accession>A0A075A030</accession>
<gene>
    <name evidence="1" type="ORF">T265_00971</name>
</gene>
<protein>
    <submittedName>
        <fullName evidence="1">Uncharacterized protein</fullName>
    </submittedName>
</protein>
<dbReference type="CTD" id="20315159"/>
<evidence type="ECO:0000313" key="1">
    <source>
        <dbReference type="EMBL" id="KER33073.1"/>
    </source>
</evidence>
<dbReference type="KEGG" id="ovi:T265_00971"/>
<organism evidence="1 2">
    <name type="scientific">Opisthorchis viverrini</name>
    <name type="common">Southeast Asian liver fluke</name>
    <dbReference type="NCBI Taxonomy" id="6198"/>
    <lineage>
        <taxon>Eukaryota</taxon>
        <taxon>Metazoa</taxon>
        <taxon>Spiralia</taxon>
        <taxon>Lophotrochozoa</taxon>
        <taxon>Platyhelminthes</taxon>
        <taxon>Trematoda</taxon>
        <taxon>Digenea</taxon>
        <taxon>Opisthorchiida</taxon>
        <taxon>Opisthorchiata</taxon>
        <taxon>Opisthorchiidae</taxon>
        <taxon>Opisthorchis</taxon>
    </lineage>
</organism>
<name>A0A075A030_OPIVI</name>
<proteinExistence type="predicted"/>
<dbReference type="AlphaFoldDB" id="A0A075A030"/>